<sequence>MIVLAFCLAGLLPYVIGESCFYHRCLGCNPEQMMIGHGSPVECHPSNWVSPQWLHTFGQGYQPPSTDSRIPIEYRCLKLVATPDDKTFGNTIDVLRGCVPRAQADILCLGLESVQRARGHSDARCFICKGNNCNAAPQTHSLPLKVAFISFLTYLVIR</sequence>
<evidence type="ECO:0000313" key="3">
    <source>
        <dbReference type="RefSeq" id="XP_026726755.1"/>
    </source>
</evidence>
<evidence type="ECO:0000256" key="1">
    <source>
        <dbReference type="SAM" id="SignalP"/>
    </source>
</evidence>
<dbReference type="InParanoid" id="A0A7E5VER8"/>
<gene>
    <name evidence="3" type="primary">LOC113493129</name>
</gene>
<dbReference type="KEGG" id="tnl:113493129"/>
<organism evidence="2 3">
    <name type="scientific">Trichoplusia ni</name>
    <name type="common">Cabbage looper</name>
    <dbReference type="NCBI Taxonomy" id="7111"/>
    <lineage>
        <taxon>Eukaryota</taxon>
        <taxon>Metazoa</taxon>
        <taxon>Ecdysozoa</taxon>
        <taxon>Arthropoda</taxon>
        <taxon>Hexapoda</taxon>
        <taxon>Insecta</taxon>
        <taxon>Pterygota</taxon>
        <taxon>Neoptera</taxon>
        <taxon>Endopterygota</taxon>
        <taxon>Lepidoptera</taxon>
        <taxon>Glossata</taxon>
        <taxon>Ditrysia</taxon>
        <taxon>Noctuoidea</taxon>
        <taxon>Noctuidae</taxon>
        <taxon>Plusiinae</taxon>
        <taxon>Trichoplusia</taxon>
    </lineage>
</organism>
<name>A0A7E5VER8_TRINI</name>
<dbReference type="RefSeq" id="XP_026726755.1">
    <property type="nucleotide sequence ID" value="XM_026870954.1"/>
</dbReference>
<protein>
    <submittedName>
        <fullName evidence="3">Uncharacterized protein LOC113493129</fullName>
    </submittedName>
</protein>
<feature type="chain" id="PRO_5028954123" evidence="1">
    <location>
        <begin position="18"/>
        <end position="158"/>
    </location>
</feature>
<evidence type="ECO:0000313" key="2">
    <source>
        <dbReference type="Proteomes" id="UP000322000"/>
    </source>
</evidence>
<dbReference type="OrthoDB" id="6699478at2759"/>
<reference evidence="3" key="1">
    <citation type="submission" date="2025-08" db="UniProtKB">
        <authorList>
            <consortium name="RefSeq"/>
        </authorList>
    </citation>
    <scope>IDENTIFICATION</scope>
</reference>
<keyword evidence="2" id="KW-1185">Reference proteome</keyword>
<feature type="signal peptide" evidence="1">
    <location>
        <begin position="1"/>
        <end position="17"/>
    </location>
</feature>
<dbReference type="AlphaFoldDB" id="A0A7E5VER8"/>
<accession>A0A7E5VER8</accession>
<dbReference type="GeneID" id="113493129"/>
<proteinExistence type="predicted"/>
<dbReference type="Proteomes" id="UP000322000">
    <property type="component" value="Chromosome 1"/>
</dbReference>
<keyword evidence="1" id="KW-0732">Signal</keyword>